<proteinExistence type="predicted"/>
<dbReference type="Gene3D" id="2.60.120.10">
    <property type="entry name" value="Jelly Rolls"/>
    <property type="match status" value="1"/>
</dbReference>
<name>A0ABW1CMB3_9ACTN</name>
<dbReference type="SUPFAM" id="SSF51182">
    <property type="entry name" value="RmlC-like cupins"/>
    <property type="match status" value="1"/>
</dbReference>
<gene>
    <name evidence="2" type="ORF">ACFPZ3_23735</name>
</gene>
<dbReference type="EMBL" id="JBHSPA010000027">
    <property type="protein sequence ID" value="MFC5826894.1"/>
    <property type="molecule type" value="Genomic_DNA"/>
</dbReference>
<dbReference type="RefSeq" id="WP_379516400.1">
    <property type="nucleotide sequence ID" value="NZ_JBHSPA010000027.1"/>
</dbReference>
<evidence type="ECO:0000313" key="3">
    <source>
        <dbReference type="Proteomes" id="UP001596058"/>
    </source>
</evidence>
<dbReference type="InterPro" id="IPR014710">
    <property type="entry name" value="RmlC-like_jellyroll"/>
</dbReference>
<dbReference type="InterPro" id="IPR053146">
    <property type="entry name" value="QDO-like"/>
</dbReference>
<evidence type="ECO:0000259" key="1">
    <source>
        <dbReference type="Pfam" id="PF00190"/>
    </source>
</evidence>
<protein>
    <submittedName>
        <fullName evidence="2">Cupin domain-containing protein</fullName>
    </submittedName>
</protein>
<organism evidence="2 3">
    <name type="scientific">Nonomuraea insulae</name>
    <dbReference type="NCBI Taxonomy" id="1616787"/>
    <lineage>
        <taxon>Bacteria</taxon>
        <taxon>Bacillati</taxon>
        <taxon>Actinomycetota</taxon>
        <taxon>Actinomycetes</taxon>
        <taxon>Streptosporangiales</taxon>
        <taxon>Streptosporangiaceae</taxon>
        <taxon>Nonomuraea</taxon>
    </lineage>
</organism>
<comment type="caution">
    <text evidence="2">The sequence shown here is derived from an EMBL/GenBank/DDBJ whole genome shotgun (WGS) entry which is preliminary data.</text>
</comment>
<dbReference type="Pfam" id="PF00190">
    <property type="entry name" value="Cupin_1"/>
    <property type="match status" value="1"/>
</dbReference>
<dbReference type="InterPro" id="IPR011051">
    <property type="entry name" value="RmlC_Cupin_sf"/>
</dbReference>
<dbReference type="PANTHER" id="PTHR36440:SF1">
    <property type="entry name" value="PUTATIVE (AFU_ORTHOLOGUE AFUA_8G07350)-RELATED"/>
    <property type="match status" value="1"/>
</dbReference>
<evidence type="ECO:0000313" key="2">
    <source>
        <dbReference type="EMBL" id="MFC5826894.1"/>
    </source>
</evidence>
<accession>A0ABW1CMB3</accession>
<dbReference type="InterPro" id="IPR006045">
    <property type="entry name" value="Cupin_1"/>
</dbReference>
<sequence length="185" mass="19867">MADGFVLPPGGGEQVGPGRMGITIKVGTRDGAAVSMFETVIGPGFDVGAHVHRGAEELFFVLEGELDLLAFEPRVRTSGDWQDWESAGGRKVVRGGPGSFMYVPRGCPHAFSNPGPGVARVLFQVTPAGHERYFHQLADYMRSGRLHALAELRSRHDIEQLTAPGRRPAFDGLIGRAAGIQEGHP</sequence>
<feature type="domain" description="Cupin type-1" evidence="1">
    <location>
        <begin position="33"/>
        <end position="139"/>
    </location>
</feature>
<keyword evidence="3" id="KW-1185">Reference proteome</keyword>
<reference evidence="3" key="1">
    <citation type="journal article" date="2019" name="Int. J. Syst. Evol. Microbiol.">
        <title>The Global Catalogue of Microorganisms (GCM) 10K type strain sequencing project: providing services to taxonomists for standard genome sequencing and annotation.</title>
        <authorList>
            <consortium name="The Broad Institute Genomics Platform"/>
            <consortium name="The Broad Institute Genome Sequencing Center for Infectious Disease"/>
            <person name="Wu L."/>
            <person name="Ma J."/>
        </authorList>
    </citation>
    <scope>NUCLEOTIDE SEQUENCE [LARGE SCALE GENOMIC DNA]</scope>
    <source>
        <strain evidence="3">CCUG 53903</strain>
    </source>
</reference>
<dbReference type="Proteomes" id="UP001596058">
    <property type="component" value="Unassembled WGS sequence"/>
</dbReference>
<dbReference type="PANTHER" id="PTHR36440">
    <property type="entry name" value="PUTATIVE (AFU_ORTHOLOGUE AFUA_8G07350)-RELATED"/>
    <property type="match status" value="1"/>
</dbReference>